<dbReference type="Gene3D" id="2.160.20.10">
    <property type="entry name" value="Single-stranded right-handed beta-helix, Pectin lyase-like"/>
    <property type="match status" value="1"/>
</dbReference>
<keyword evidence="15" id="KW-1185">Reference proteome</keyword>
<reference evidence="14 15" key="3">
    <citation type="submission" date="2019-11" db="EMBL/GenBank/DDBJ databases">
        <title>A de novo genome assembly of a pear dwarfing rootstock.</title>
        <authorList>
            <person name="Wang F."/>
            <person name="Wang J."/>
            <person name="Li S."/>
            <person name="Zhang Y."/>
            <person name="Fang M."/>
            <person name="Ma L."/>
            <person name="Zhao Y."/>
            <person name="Jiang S."/>
        </authorList>
    </citation>
    <scope>NUCLEOTIDE SEQUENCE [LARGE SCALE GENOMIC DNA]</scope>
    <source>
        <strain evidence="14">S2</strain>
        <tissue evidence="14">Leaf</tissue>
    </source>
</reference>
<organism evidence="14 15">
    <name type="scientific">Pyrus ussuriensis x Pyrus communis</name>
    <dbReference type="NCBI Taxonomy" id="2448454"/>
    <lineage>
        <taxon>Eukaryota</taxon>
        <taxon>Viridiplantae</taxon>
        <taxon>Streptophyta</taxon>
        <taxon>Embryophyta</taxon>
        <taxon>Tracheophyta</taxon>
        <taxon>Spermatophyta</taxon>
        <taxon>Magnoliopsida</taxon>
        <taxon>eudicotyledons</taxon>
        <taxon>Gunneridae</taxon>
        <taxon>Pentapetalae</taxon>
        <taxon>rosids</taxon>
        <taxon>fabids</taxon>
        <taxon>Rosales</taxon>
        <taxon>Rosaceae</taxon>
        <taxon>Amygdaloideae</taxon>
        <taxon>Maleae</taxon>
        <taxon>Pyrus</taxon>
    </lineage>
</organism>
<evidence type="ECO:0000256" key="4">
    <source>
        <dbReference type="ARBA" id="ARBA00022512"/>
    </source>
</evidence>
<dbReference type="PANTHER" id="PTHR31375">
    <property type="match status" value="1"/>
</dbReference>
<dbReference type="SMART" id="SM00710">
    <property type="entry name" value="PbH1"/>
    <property type="match status" value="6"/>
</dbReference>
<evidence type="ECO:0000256" key="5">
    <source>
        <dbReference type="ARBA" id="ARBA00022525"/>
    </source>
</evidence>
<dbReference type="InterPro" id="IPR011050">
    <property type="entry name" value="Pectin_lyase_fold/virulence"/>
</dbReference>
<gene>
    <name evidence="14" type="ORF">D8674_035112</name>
</gene>
<dbReference type="OrthoDB" id="187139at2759"/>
<dbReference type="GO" id="GO:0004650">
    <property type="term" value="F:polygalacturonase activity"/>
    <property type="evidence" value="ECO:0007669"/>
    <property type="project" value="UniProtKB-EC"/>
</dbReference>
<protein>
    <recommendedName>
        <fullName evidence="3">endo-polygalacturonase</fullName>
        <ecNumber evidence="3">3.2.1.15</ecNumber>
    </recommendedName>
</protein>
<dbReference type="InterPro" id="IPR012334">
    <property type="entry name" value="Pectin_lyas_fold"/>
</dbReference>
<comment type="subcellular location">
    <subcellularLocation>
        <location evidence="1">Secreted</location>
        <location evidence="1">Cell wall</location>
    </subcellularLocation>
</comment>
<keyword evidence="4" id="KW-0134">Cell wall</keyword>
<evidence type="ECO:0000256" key="2">
    <source>
        <dbReference type="ARBA" id="ARBA00008834"/>
    </source>
</evidence>
<evidence type="ECO:0000256" key="9">
    <source>
        <dbReference type="ARBA" id="ARBA00023295"/>
    </source>
</evidence>
<dbReference type="AlphaFoldDB" id="A0A5N5GBJ5"/>
<evidence type="ECO:0000313" key="15">
    <source>
        <dbReference type="Proteomes" id="UP000327157"/>
    </source>
</evidence>
<dbReference type="PROSITE" id="PS00502">
    <property type="entry name" value="POLYGALACTURONASE"/>
    <property type="match status" value="1"/>
</dbReference>
<dbReference type="GO" id="GO:0005975">
    <property type="term" value="P:carbohydrate metabolic process"/>
    <property type="evidence" value="ECO:0007669"/>
    <property type="project" value="InterPro"/>
</dbReference>
<reference evidence="15" key="2">
    <citation type="submission" date="2019-10" db="EMBL/GenBank/DDBJ databases">
        <title>A de novo genome assembly of a pear dwarfing rootstock.</title>
        <authorList>
            <person name="Wang F."/>
            <person name="Wang J."/>
            <person name="Li S."/>
            <person name="Zhang Y."/>
            <person name="Fang M."/>
            <person name="Ma L."/>
            <person name="Zhao Y."/>
            <person name="Jiang S."/>
        </authorList>
    </citation>
    <scope>NUCLEOTIDE SEQUENCE [LARGE SCALE GENOMIC DNA]</scope>
</reference>
<dbReference type="GO" id="GO:0071555">
    <property type="term" value="P:cell wall organization"/>
    <property type="evidence" value="ECO:0007669"/>
    <property type="project" value="UniProtKB-KW"/>
</dbReference>
<dbReference type="EC" id="3.2.1.15" evidence="3"/>
<dbReference type="FunFam" id="2.160.20.10:FF:000032">
    <property type="entry name" value="Pectin lyase-like superfamily protein"/>
    <property type="match status" value="1"/>
</dbReference>
<keyword evidence="5" id="KW-0964">Secreted</keyword>
<evidence type="ECO:0000256" key="1">
    <source>
        <dbReference type="ARBA" id="ARBA00004191"/>
    </source>
</evidence>
<evidence type="ECO:0000256" key="10">
    <source>
        <dbReference type="ARBA" id="ARBA00023316"/>
    </source>
</evidence>
<evidence type="ECO:0000256" key="11">
    <source>
        <dbReference type="ARBA" id="ARBA00034074"/>
    </source>
</evidence>
<evidence type="ECO:0000256" key="3">
    <source>
        <dbReference type="ARBA" id="ARBA00012736"/>
    </source>
</evidence>
<comment type="similarity">
    <text evidence="2 13">Belongs to the glycosyl hydrolase 28 family.</text>
</comment>
<keyword evidence="7" id="KW-0677">Repeat</keyword>
<keyword evidence="10" id="KW-0961">Cell wall biogenesis/degradation</keyword>
<evidence type="ECO:0000313" key="14">
    <source>
        <dbReference type="EMBL" id="KAB2612796.1"/>
    </source>
</evidence>
<dbReference type="SUPFAM" id="SSF51126">
    <property type="entry name" value="Pectin lyase-like"/>
    <property type="match status" value="1"/>
</dbReference>
<dbReference type="Proteomes" id="UP000327157">
    <property type="component" value="Chromosome 9"/>
</dbReference>
<dbReference type="Pfam" id="PF00295">
    <property type="entry name" value="Glyco_hydro_28"/>
    <property type="match status" value="1"/>
</dbReference>
<reference evidence="14 15" key="1">
    <citation type="submission" date="2019-09" db="EMBL/GenBank/DDBJ databases">
        <authorList>
            <person name="Ou C."/>
        </authorList>
    </citation>
    <scope>NUCLEOTIDE SEQUENCE [LARGE SCALE GENOMIC DNA]</scope>
    <source>
        <strain evidence="14">S2</strain>
        <tissue evidence="14">Leaf</tissue>
    </source>
</reference>
<evidence type="ECO:0000256" key="13">
    <source>
        <dbReference type="RuleBase" id="RU361169"/>
    </source>
</evidence>
<dbReference type="EMBL" id="SMOL01000458">
    <property type="protein sequence ID" value="KAB2612796.1"/>
    <property type="molecule type" value="Genomic_DNA"/>
</dbReference>
<keyword evidence="8 13" id="KW-0378">Hydrolase</keyword>
<accession>A0A5N5GBJ5</accession>
<keyword evidence="6" id="KW-0732">Signal</keyword>
<evidence type="ECO:0000256" key="8">
    <source>
        <dbReference type="ARBA" id="ARBA00022801"/>
    </source>
</evidence>
<keyword evidence="9 13" id="KW-0326">Glycosidase</keyword>
<evidence type="ECO:0000256" key="6">
    <source>
        <dbReference type="ARBA" id="ARBA00022729"/>
    </source>
</evidence>
<proteinExistence type="inferred from homology"/>
<comment type="caution">
    <text evidence="14">The sequence shown here is derived from an EMBL/GenBank/DDBJ whole genome shotgun (WGS) entry which is preliminary data.</text>
</comment>
<dbReference type="InterPro" id="IPR000743">
    <property type="entry name" value="Glyco_hydro_28"/>
</dbReference>
<dbReference type="InterPro" id="IPR006626">
    <property type="entry name" value="PbH1"/>
</dbReference>
<name>A0A5N5GBJ5_9ROSA</name>
<evidence type="ECO:0000256" key="12">
    <source>
        <dbReference type="PROSITE-ProRule" id="PRU10052"/>
    </source>
</evidence>
<feature type="active site" evidence="12">
    <location>
        <position position="232"/>
    </location>
</feature>
<evidence type="ECO:0000256" key="7">
    <source>
        <dbReference type="ARBA" id="ARBA00022737"/>
    </source>
</evidence>
<sequence length="389" mass="41254">MARWVGSSCPRRPLDAIDVIQFGAIGDGTNDDSQAFIKAWKAVCRATKYNVPTLYIPPGTFLLSPTMFQGPCNSPTVNIQVVGDIVAPNDLSAWSNHDVKNWLIFSKVNGLKIEGDGVIDGRGGIWWSQSHKPGERPTALAFYNCNELVLSGLTLVNSPRNHITISGCNGVTISRLQITAPGSSPNTDGIDIGQSRNVQIHDCSIGTGDDCVAIGGGSSYVNISRLLCGPGHGISIGSLGRGGLTDNVEKVYVRDSVLRGTTNGLRIKTWQGGSGYARKTSFEGITLDTVAKPIIIDQFYCDQQPPGQNQSTSAVKVSDVYFSRVHGTTSTDKAVELKCSQIVACTNIVLTDINIVSASPEGTTAGAYCFNAYGSAGPTVPLVKCLLPN</sequence>
<comment type="catalytic activity">
    <reaction evidence="11">
        <text>(1,4-alpha-D-galacturonosyl)n+m + H2O = (1,4-alpha-D-galacturonosyl)n + (1,4-alpha-D-galacturonosyl)m.</text>
        <dbReference type="EC" id="3.2.1.15"/>
    </reaction>
</comment>